<dbReference type="SUPFAM" id="SSF82714">
    <property type="entry name" value="Multidrug efflux transporter AcrB TolC docking domain, DN and DC subdomains"/>
    <property type="match status" value="2"/>
</dbReference>
<dbReference type="Gene3D" id="3.30.2090.10">
    <property type="entry name" value="Multidrug efflux transporter AcrB TolC docking domain, DN and DC subdomains"/>
    <property type="match status" value="2"/>
</dbReference>
<name>A0A6I6L8B7_9SPHN</name>
<feature type="transmembrane region" description="Helical" evidence="8">
    <location>
        <begin position="477"/>
        <end position="496"/>
    </location>
</feature>
<dbReference type="KEGG" id="slaa:EUU25_06040"/>
<dbReference type="Gene3D" id="3.30.70.1430">
    <property type="entry name" value="Multidrug efflux transporter AcrB pore domain"/>
    <property type="match status" value="3"/>
</dbReference>
<comment type="similarity">
    <text evidence="2">Belongs to the resistance-nodulation-cell division (RND) (TC 2.A.6) family.</text>
</comment>
<protein>
    <submittedName>
        <fullName evidence="9">CusA/CzcA family heavy metal efflux RND transporter</fullName>
    </submittedName>
</protein>
<comment type="subcellular location">
    <subcellularLocation>
        <location evidence="1">Cell membrane</location>
        <topology evidence="1">Multi-pass membrane protein</topology>
    </subcellularLocation>
</comment>
<dbReference type="Gene3D" id="3.30.70.1440">
    <property type="entry name" value="Multidrug efflux transporter AcrB pore domain"/>
    <property type="match status" value="1"/>
</dbReference>
<dbReference type="RefSeq" id="WP_158899217.1">
    <property type="nucleotide sequence ID" value="NZ_CP035733.1"/>
</dbReference>
<keyword evidence="6 8" id="KW-1133">Transmembrane helix</keyword>
<feature type="transmembrane region" description="Helical" evidence="8">
    <location>
        <begin position="508"/>
        <end position="531"/>
    </location>
</feature>
<dbReference type="NCBIfam" id="TIGR00914">
    <property type="entry name" value="2A0601"/>
    <property type="match status" value="1"/>
</dbReference>
<feature type="transmembrane region" description="Helical" evidence="8">
    <location>
        <begin position="957"/>
        <end position="980"/>
    </location>
</feature>
<dbReference type="OrthoDB" id="9758757at2"/>
<dbReference type="Pfam" id="PF00873">
    <property type="entry name" value="ACR_tran"/>
    <property type="match status" value="1"/>
</dbReference>
<keyword evidence="5 8" id="KW-0812">Transmembrane</keyword>
<sequence length="1084" mass="115190">MIDKLLDASIRFRWGVVILTLIISAYGLSELLKLPIDAVPDITNKQVQINTVEPNLGPLDIERLVTFPVETAMAGIPGLETSRSISRNGFSQVTVIFEDHTDLYFARQQVAERLNQAKGTLPEGAEPQMGPVSTGLGEVLMYTIDYAKAGTKENPKVAGKPGFQPDGSYITPTGEILTDDVAKLGYLRTVQDWVIRPQLRSVSGVAGIDSIGGYEKQFVVQPDASKLATYGISFSELAEALEKANISVGANFVERGGEAFLVRADGRIRTVDEISRATVASRGGVPVMVGDVATVKVGGELRTGSASENGKELVVGTVLMLADGNSRLVASAAAERLAEVAKSMPPGIVVKPVLNRSELVDATIGTVEKNLAEGALLVAAVLFWLLGNFRAAVIATLVIPISFLMMAMGMNATGTPGNLMSLGALDFGLIVDGSIIIIENCLRRLAERQHHEGRMLTLTERLHEVFEASREMVKPTIYGQAIIFLVFVPLLTFTGVEGKTFSPMAITVMLALAGAFIASLTFVPAMVALLIRGEVAEKDVKAIAWVKTRYEPVLQRVIARPWPWIGAGGGTFAAAALVFTMLGSEFIPVLGEGNLAMQALRIPSTSLNKSQEMQLKVEKAVSALPEVAFIYSKTGTAEVASDPMPPNASDTFIILKPREAWPDGVDTKDEVIERVEKALEPLVGNAFEISQPIQLRFNELIAGVRGDVAIKIYGDNLDEMGRTANQVAAIIGTVPGAADVKVEQTAGFPVLDVQFDRNAIARYGLTLQDVSDTVSAALGGREAGIVFEGDRRFDIVVRLDGATRDDLDAVGALPVLLPGEGGARSSVPLSELAKFGFSEGLNQVSRENGQRRVVVQANVRGNDLGSFVAEAQEKVDAQVKLPTGSFIEWGGQFENLQAASARLSIVIPIIFAAIFGILFMALGGVRQAIAVYSAIPLALAGGVFALLLTGLPFSVSAAVGFIVLSGVTVLNGLVVMSSINQRIDEGKPIDTAISEGTMERVRAVLMTGIVPAIGFVPMAIATGVGAEVQKPLAIVVIGGLITSTLLTLFVLPAISHLLLRGRHKQHVAGDYSDVTAFGTELPQK</sequence>
<dbReference type="InterPro" id="IPR004763">
    <property type="entry name" value="CusA-like"/>
</dbReference>
<dbReference type="Proteomes" id="UP000428803">
    <property type="component" value="Chromosome"/>
</dbReference>
<evidence type="ECO:0000256" key="3">
    <source>
        <dbReference type="ARBA" id="ARBA00022448"/>
    </source>
</evidence>
<dbReference type="Gene3D" id="3.30.70.1320">
    <property type="entry name" value="Multidrug efflux transporter AcrB pore domain like"/>
    <property type="match status" value="1"/>
</dbReference>
<evidence type="ECO:0000313" key="10">
    <source>
        <dbReference type="Proteomes" id="UP000428803"/>
    </source>
</evidence>
<accession>A0A6I6L8B7</accession>
<keyword evidence="4" id="KW-1003">Cell membrane</keyword>
<dbReference type="InterPro" id="IPR027463">
    <property type="entry name" value="AcrB_DN_DC_subdom"/>
</dbReference>
<evidence type="ECO:0000313" key="9">
    <source>
        <dbReference type="EMBL" id="QGY80216.1"/>
    </source>
</evidence>
<organism evidence="9 10">
    <name type="scientific">Sphingorhabdus lacus</name>
    <dbReference type="NCBI Taxonomy" id="392610"/>
    <lineage>
        <taxon>Bacteria</taxon>
        <taxon>Pseudomonadati</taxon>
        <taxon>Pseudomonadota</taxon>
        <taxon>Alphaproteobacteria</taxon>
        <taxon>Sphingomonadales</taxon>
        <taxon>Sphingomonadaceae</taxon>
        <taxon>Sphingorhabdus</taxon>
    </lineage>
</organism>
<dbReference type="GO" id="GO:0042910">
    <property type="term" value="F:xenobiotic transmembrane transporter activity"/>
    <property type="evidence" value="ECO:0007669"/>
    <property type="project" value="TreeGrafter"/>
</dbReference>
<feature type="transmembrane region" description="Helical" evidence="8">
    <location>
        <begin position="1032"/>
        <end position="1054"/>
    </location>
</feature>
<dbReference type="SUPFAM" id="SSF82866">
    <property type="entry name" value="Multidrug efflux transporter AcrB transmembrane domain"/>
    <property type="match status" value="2"/>
</dbReference>
<feature type="transmembrane region" description="Helical" evidence="8">
    <location>
        <begin position="12"/>
        <end position="29"/>
    </location>
</feature>
<feature type="transmembrane region" description="Helical" evidence="8">
    <location>
        <begin position="562"/>
        <end position="582"/>
    </location>
</feature>
<dbReference type="Gene3D" id="1.20.1640.10">
    <property type="entry name" value="Multidrug efflux transporter AcrB transmembrane domain"/>
    <property type="match status" value="2"/>
</dbReference>
<evidence type="ECO:0000256" key="5">
    <source>
        <dbReference type="ARBA" id="ARBA00022692"/>
    </source>
</evidence>
<keyword evidence="7 8" id="KW-0472">Membrane</keyword>
<feature type="transmembrane region" description="Helical" evidence="8">
    <location>
        <begin position="903"/>
        <end position="922"/>
    </location>
</feature>
<dbReference type="PANTHER" id="PTHR32063">
    <property type="match status" value="1"/>
</dbReference>
<reference evidence="10" key="1">
    <citation type="submission" date="2019-01" db="EMBL/GenBank/DDBJ databases">
        <title>Sphingorhabdus lacus sp.nov., isolated from an oligotrophic freshwater lake.</title>
        <authorList>
            <person name="Park M."/>
        </authorList>
    </citation>
    <scope>NUCLEOTIDE SEQUENCE [LARGE SCALE GENOMIC DNA]</scope>
    <source>
        <strain evidence="10">IMCC1753</strain>
    </source>
</reference>
<dbReference type="InterPro" id="IPR001036">
    <property type="entry name" value="Acrflvin-R"/>
</dbReference>
<dbReference type="EMBL" id="CP035733">
    <property type="protein sequence ID" value="QGY80216.1"/>
    <property type="molecule type" value="Genomic_DNA"/>
</dbReference>
<proteinExistence type="inferred from homology"/>
<dbReference type="PRINTS" id="PR00702">
    <property type="entry name" value="ACRIFLAVINRP"/>
</dbReference>
<feature type="transmembrane region" description="Helical" evidence="8">
    <location>
        <begin position="929"/>
        <end position="951"/>
    </location>
</feature>
<dbReference type="GO" id="GO:0005886">
    <property type="term" value="C:plasma membrane"/>
    <property type="evidence" value="ECO:0007669"/>
    <property type="project" value="UniProtKB-SubCell"/>
</dbReference>
<evidence type="ECO:0000256" key="4">
    <source>
        <dbReference type="ARBA" id="ARBA00022475"/>
    </source>
</evidence>
<evidence type="ECO:0000256" key="6">
    <source>
        <dbReference type="ARBA" id="ARBA00022989"/>
    </source>
</evidence>
<gene>
    <name evidence="9" type="ORF">EUU25_06040</name>
</gene>
<dbReference type="SUPFAM" id="SSF82693">
    <property type="entry name" value="Multidrug efflux transporter AcrB pore domain, PN1, PN2, PC1 and PC2 subdomains"/>
    <property type="match status" value="2"/>
</dbReference>
<evidence type="ECO:0000256" key="8">
    <source>
        <dbReference type="SAM" id="Phobius"/>
    </source>
</evidence>
<dbReference type="AlphaFoldDB" id="A0A6I6L8B7"/>
<evidence type="ECO:0000256" key="2">
    <source>
        <dbReference type="ARBA" id="ARBA00010942"/>
    </source>
</evidence>
<dbReference type="PANTHER" id="PTHR32063:SF24">
    <property type="entry name" value="CATION EFFLUX SYSTEM (ACRB_ACRD_ACRF FAMILY)"/>
    <property type="match status" value="1"/>
</dbReference>
<dbReference type="GO" id="GO:0008324">
    <property type="term" value="F:monoatomic cation transmembrane transporter activity"/>
    <property type="evidence" value="ECO:0007669"/>
    <property type="project" value="InterPro"/>
</dbReference>
<feature type="transmembrane region" description="Helical" evidence="8">
    <location>
        <begin position="1001"/>
        <end position="1020"/>
    </location>
</feature>
<evidence type="ECO:0000256" key="7">
    <source>
        <dbReference type="ARBA" id="ARBA00023136"/>
    </source>
</evidence>
<keyword evidence="3" id="KW-0813">Transport</keyword>
<keyword evidence="10" id="KW-1185">Reference proteome</keyword>
<evidence type="ECO:0000256" key="1">
    <source>
        <dbReference type="ARBA" id="ARBA00004651"/>
    </source>
</evidence>